<keyword evidence="3" id="KW-0663">Pyridoxal phosphate</keyword>
<dbReference type="InterPro" id="IPR023603">
    <property type="entry name" value="Low_specificity_L-TA-like"/>
</dbReference>
<accession>A0ABV6C1S1</accession>
<organism evidence="5 6">
    <name type="scientific">Aciditerrimonas ferrireducens</name>
    <dbReference type="NCBI Taxonomy" id="667306"/>
    <lineage>
        <taxon>Bacteria</taxon>
        <taxon>Bacillati</taxon>
        <taxon>Actinomycetota</taxon>
        <taxon>Acidimicrobiia</taxon>
        <taxon>Acidimicrobiales</taxon>
        <taxon>Acidimicrobiaceae</taxon>
        <taxon>Aciditerrimonas</taxon>
    </lineage>
</organism>
<dbReference type="InterPro" id="IPR015421">
    <property type="entry name" value="PyrdxlP-dep_Trfase_major"/>
</dbReference>
<name>A0ABV6C1S1_9ACTN</name>
<dbReference type="InterPro" id="IPR015424">
    <property type="entry name" value="PyrdxlP-dep_Trfase"/>
</dbReference>
<dbReference type="Pfam" id="PF01212">
    <property type="entry name" value="Beta_elim_lyase"/>
    <property type="match status" value="1"/>
</dbReference>
<gene>
    <name evidence="5" type="ORF">ACFFRE_01190</name>
</gene>
<dbReference type="EMBL" id="JBHLYQ010000005">
    <property type="protein sequence ID" value="MFC0080771.1"/>
    <property type="molecule type" value="Genomic_DNA"/>
</dbReference>
<keyword evidence="6" id="KW-1185">Reference proteome</keyword>
<dbReference type="Proteomes" id="UP001589788">
    <property type="component" value="Unassembled WGS sequence"/>
</dbReference>
<evidence type="ECO:0000256" key="3">
    <source>
        <dbReference type="ARBA" id="ARBA00022898"/>
    </source>
</evidence>
<evidence type="ECO:0000259" key="4">
    <source>
        <dbReference type="Pfam" id="PF01212"/>
    </source>
</evidence>
<dbReference type="Gene3D" id="3.90.1150.10">
    <property type="entry name" value="Aspartate Aminotransferase, domain 1"/>
    <property type="match status" value="1"/>
</dbReference>
<dbReference type="PANTHER" id="PTHR48097:SF9">
    <property type="entry name" value="L-THREONINE ALDOLASE"/>
    <property type="match status" value="1"/>
</dbReference>
<dbReference type="Gene3D" id="3.40.640.10">
    <property type="entry name" value="Type I PLP-dependent aspartate aminotransferase-like (Major domain)"/>
    <property type="match status" value="1"/>
</dbReference>
<comment type="caution">
    <text evidence="5">The sequence shown here is derived from an EMBL/GenBank/DDBJ whole genome shotgun (WGS) entry which is preliminary data.</text>
</comment>
<dbReference type="InterPro" id="IPR015422">
    <property type="entry name" value="PyrdxlP-dep_Trfase_small"/>
</dbReference>
<protein>
    <submittedName>
        <fullName evidence="5">Threonine aldolase family protein</fullName>
    </submittedName>
</protein>
<dbReference type="NCBIfam" id="NF041359">
    <property type="entry name" value="GntG_guanitoxin"/>
    <property type="match status" value="1"/>
</dbReference>
<evidence type="ECO:0000313" key="6">
    <source>
        <dbReference type="Proteomes" id="UP001589788"/>
    </source>
</evidence>
<evidence type="ECO:0000256" key="1">
    <source>
        <dbReference type="ARBA" id="ARBA00001933"/>
    </source>
</evidence>
<feature type="domain" description="Aromatic amino acid beta-eliminating lyase/threonine aldolase" evidence="4">
    <location>
        <begin position="7"/>
        <end position="270"/>
    </location>
</feature>
<dbReference type="InterPro" id="IPR001597">
    <property type="entry name" value="ArAA_b-elim_lyase/Thr_aldolase"/>
</dbReference>
<comment type="similarity">
    <text evidence="2">Belongs to the threonine aldolase family.</text>
</comment>
<dbReference type="SUPFAM" id="SSF53383">
    <property type="entry name" value="PLP-dependent transferases"/>
    <property type="match status" value="1"/>
</dbReference>
<sequence length="350" mass="36214">MADGLVDLRSDTVTKPTPAMRRAMAEAEVGDDGWGEDPTVRRLEERVAELLGKEAALFVPSGTMANQLALGVLGRPGARVVLGGRQHVLAHEAGGAAAWWGLQLHPVADPHGILDPGELAWALAAELHHWPPVALVAVENSHAAACGAIWDPGDLARLGAVCRGVPIHLDGARLWNAQVASGVSAAELAAVATTVATCLSKGLCAPAGSLLAGPADLVAEARELRHRMGGGMRQVGVLAAAGLVALEQMVERLAEDHRRARRLAAAAAECFGDPTGELAAAPTNMVLFEPPDPEAVLRTLQEEGVLASSVGPGVLRLVTHHDVDDEGIERALRALGQAARSGPGARGGQR</sequence>
<evidence type="ECO:0000313" key="5">
    <source>
        <dbReference type="EMBL" id="MFC0080771.1"/>
    </source>
</evidence>
<reference evidence="5 6" key="1">
    <citation type="submission" date="2024-09" db="EMBL/GenBank/DDBJ databases">
        <authorList>
            <person name="Sun Q."/>
            <person name="Mori K."/>
        </authorList>
    </citation>
    <scope>NUCLEOTIDE SEQUENCE [LARGE SCALE GENOMIC DNA]</scope>
    <source>
        <strain evidence="5 6">JCM 15389</strain>
    </source>
</reference>
<dbReference type="PANTHER" id="PTHR48097">
    <property type="entry name" value="L-THREONINE ALDOLASE-RELATED"/>
    <property type="match status" value="1"/>
</dbReference>
<comment type="cofactor">
    <cofactor evidence="1">
        <name>pyridoxal 5'-phosphate</name>
        <dbReference type="ChEBI" id="CHEBI:597326"/>
    </cofactor>
</comment>
<dbReference type="RefSeq" id="WP_248108785.1">
    <property type="nucleotide sequence ID" value="NZ_JAKHEX010000020.1"/>
</dbReference>
<proteinExistence type="inferred from homology"/>
<evidence type="ECO:0000256" key="2">
    <source>
        <dbReference type="ARBA" id="ARBA00006966"/>
    </source>
</evidence>
<dbReference type="PIRSF" id="PIRSF017617">
    <property type="entry name" value="Thr_aldolase"/>
    <property type="match status" value="1"/>
</dbReference>